<reference evidence="1 2" key="1">
    <citation type="submission" date="2016-10" db="EMBL/GenBank/DDBJ databases">
        <authorList>
            <person name="de Groot N.N."/>
        </authorList>
    </citation>
    <scope>NUCLEOTIDE SEQUENCE [LARGE SCALE GENOMIC DNA]</scope>
    <source>
        <strain evidence="1 2">CGMCC 4.5506</strain>
    </source>
</reference>
<dbReference type="STRING" id="530584.SAMN05421630_111137"/>
<evidence type="ECO:0000313" key="1">
    <source>
        <dbReference type="EMBL" id="SDD69856.1"/>
    </source>
</evidence>
<dbReference type="Proteomes" id="UP000199494">
    <property type="component" value="Unassembled WGS sequence"/>
</dbReference>
<accession>A0A1G6WXS8</accession>
<protein>
    <submittedName>
        <fullName evidence="1">Uncharacterized protein</fullName>
    </submittedName>
</protein>
<dbReference type="EMBL" id="FMZE01000011">
    <property type="protein sequence ID" value="SDD69856.1"/>
    <property type="molecule type" value="Genomic_DNA"/>
</dbReference>
<organism evidence="1 2">
    <name type="scientific">Prauserella marina</name>
    <dbReference type="NCBI Taxonomy" id="530584"/>
    <lineage>
        <taxon>Bacteria</taxon>
        <taxon>Bacillati</taxon>
        <taxon>Actinomycetota</taxon>
        <taxon>Actinomycetes</taxon>
        <taxon>Pseudonocardiales</taxon>
        <taxon>Pseudonocardiaceae</taxon>
        <taxon>Prauserella</taxon>
    </lineage>
</organism>
<keyword evidence="2" id="KW-1185">Reference proteome</keyword>
<proteinExistence type="predicted"/>
<gene>
    <name evidence="1" type="ORF">SAMN05421630_111137</name>
</gene>
<sequence>MVHEIQAIITAAQAEYQRFAATAPDGEIRAVVSNAVTFLAADLTSAAQWAASTEKRN</sequence>
<dbReference type="RefSeq" id="WP_170140289.1">
    <property type="nucleotide sequence ID" value="NZ_CP016353.1"/>
</dbReference>
<name>A0A1G6WXS8_9PSEU</name>
<dbReference type="AlphaFoldDB" id="A0A1G6WXS8"/>
<evidence type="ECO:0000313" key="2">
    <source>
        <dbReference type="Proteomes" id="UP000199494"/>
    </source>
</evidence>